<dbReference type="InterPro" id="IPR029063">
    <property type="entry name" value="SAM-dependent_MTases_sf"/>
</dbReference>
<dbReference type="RefSeq" id="WP_090632365.1">
    <property type="nucleotide sequence ID" value="NZ_FOQO01000016.1"/>
</dbReference>
<evidence type="ECO:0000259" key="3">
    <source>
        <dbReference type="Pfam" id="PF10017"/>
    </source>
</evidence>
<dbReference type="PANTHER" id="PTHR43397">
    <property type="entry name" value="ERGOTHIONEINE BIOSYNTHESIS PROTEIN 1"/>
    <property type="match status" value="1"/>
</dbReference>
<sequence>MISTDTDECRLATKSKDFYLDVIEGLRETPKRLSSKYFYDKKGDSLFEAIMHSPDYYLTRCEMEIFIRQAEEIVCRIAGQNANFELIELGPGNCAKSIHLLHALTQVNAVFNYVPIDISENVINELRSFLPVHSPNLRFNGVVGDYFDALSVHSLSPGTRKVVMCLGGNIGNMTVAESNRFCAKLRSYLQPGDQCIIGFDLVKHPAIIQRAYDDRAGLTREFNLNLLTRINRELDADFRVDQFDHYCSYDPLTGAAKSYLVSLDDMVVSISGDLISFEKDECIWTEISQKYAKDQILQMATDNGFSHTAEFMDSKSWFMDAVWTAV</sequence>
<keyword evidence="1 4" id="KW-0489">Methyltransferase</keyword>
<keyword evidence="5" id="KW-1185">Reference proteome</keyword>
<name>A0A1I3VCQ9_9SPHI</name>
<organism evidence="4 5">
    <name type="scientific">Parapedobacter indicus</name>
    <dbReference type="NCBI Taxonomy" id="1477437"/>
    <lineage>
        <taxon>Bacteria</taxon>
        <taxon>Pseudomonadati</taxon>
        <taxon>Bacteroidota</taxon>
        <taxon>Sphingobacteriia</taxon>
        <taxon>Sphingobacteriales</taxon>
        <taxon>Sphingobacteriaceae</taxon>
        <taxon>Parapedobacter</taxon>
    </lineage>
</organism>
<dbReference type="InterPro" id="IPR017804">
    <property type="entry name" value="MeTrfase_EgtD-like"/>
</dbReference>
<dbReference type="SUPFAM" id="SSF53335">
    <property type="entry name" value="S-adenosyl-L-methionine-dependent methyltransferases"/>
    <property type="match status" value="1"/>
</dbReference>
<dbReference type="Pfam" id="PF10017">
    <property type="entry name" value="Methyltransf_33"/>
    <property type="match status" value="1"/>
</dbReference>
<dbReference type="STRING" id="1477437.SAMN05444682_11660"/>
<dbReference type="PIRSF" id="PIRSF018005">
    <property type="entry name" value="UCP018005"/>
    <property type="match status" value="1"/>
</dbReference>
<gene>
    <name evidence="4" type="ORF">SAMN05444682_11660</name>
</gene>
<reference evidence="4 5" key="1">
    <citation type="submission" date="2016-10" db="EMBL/GenBank/DDBJ databases">
        <authorList>
            <person name="de Groot N.N."/>
        </authorList>
    </citation>
    <scope>NUCLEOTIDE SEQUENCE [LARGE SCALE GENOMIC DNA]</scope>
    <source>
        <strain evidence="4 5">RK1</strain>
    </source>
</reference>
<accession>A0A1I3VCQ9</accession>
<dbReference type="OrthoDB" id="5289726at2"/>
<evidence type="ECO:0000313" key="4">
    <source>
        <dbReference type="EMBL" id="SFJ93002.1"/>
    </source>
</evidence>
<dbReference type="Gene3D" id="3.40.50.150">
    <property type="entry name" value="Vaccinia Virus protein VP39"/>
    <property type="match status" value="1"/>
</dbReference>
<dbReference type="GO" id="GO:0032259">
    <property type="term" value="P:methylation"/>
    <property type="evidence" value="ECO:0007669"/>
    <property type="project" value="UniProtKB-KW"/>
</dbReference>
<evidence type="ECO:0000256" key="1">
    <source>
        <dbReference type="ARBA" id="ARBA00022603"/>
    </source>
</evidence>
<evidence type="ECO:0000313" key="5">
    <source>
        <dbReference type="Proteomes" id="UP000198670"/>
    </source>
</evidence>
<dbReference type="AlphaFoldDB" id="A0A1I3VCQ9"/>
<dbReference type="Proteomes" id="UP000198670">
    <property type="component" value="Unassembled WGS sequence"/>
</dbReference>
<keyword evidence="2 4" id="KW-0808">Transferase</keyword>
<dbReference type="InterPro" id="IPR051128">
    <property type="entry name" value="EgtD_Methyltrsf_superfamily"/>
</dbReference>
<dbReference type="EMBL" id="FOQO01000016">
    <property type="protein sequence ID" value="SFJ93002.1"/>
    <property type="molecule type" value="Genomic_DNA"/>
</dbReference>
<protein>
    <submittedName>
        <fullName evidence="4">Dimethylhistidine N-methyltransferase</fullName>
    </submittedName>
</protein>
<dbReference type="PANTHER" id="PTHR43397:SF1">
    <property type="entry name" value="ERGOTHIONEINE BIOSYNTHESIS PROTEIN 1"/>
    <property type="match status" value="1"/>
</dbReference>
<proteinExistence type="predicted"/>
<dbReference type="GO" id="GO:0008168">
    <property type="term" value="F:methyltransferase activity"/>
    <property type="evidence" value="ECO:0007669"/>
    <property type="project" value="UniProtKB-KW"/>
</dbReference>
<evidence type="ECO:0000256" key="2">
    <source>
        <dbReference type="ARBA" id="ARBA00022679"/>
    </source>
</evidence>
<dbReference type="InterPro" id="IPR019257">
    <property type="entry name" value="MeTrfase_dom"/>
</dbReference>
<feature type="domain" description="Histidine-specific methyltransferase SAM-dependent" evidence="3">
    <location>
        <begin position="21"/>
        <end position="323"/>
    </location>
</feature>